<accession>A0A328B396</accession>
<dbReference type="PROSITE" id="PS51257">
    <property type="entry name" value="PROKAR_LIPOPROTEIN"/>
    <property type="match status" value="1"/>
</dbReference>
<dbReference type="Gene3D" id="1.25.40.10">
    <property type="entry name" value="Tetratricopeptide repeat domain"/>
    <property type="match status" value="3"/>
</dbReference>
<reference evidence="4" key="1">
    <citation type="submission" date="2018-05" db="EMBL/GenBank/DDBJ databases">
        <authorList>
            <person name="Li X."/>
        </authorList>
    </citation>
    <scope>NUCLEOTIDE SEQUENCE [LARGE SCALE GENOMIC DNA]</scope>
    <source>
        <strain evidence="4">HKS-05</strain>
    </source>
</reference>
<dbReference type="PANTHER" id="PTHR12558">
    <property type="entry name" value="CELL DIVISION CYCLE 16,23,27"/>
    <property type="match status" value="1"/>
</dbReference>
<sequence length="566" mass="60155">MRRQLLIFAAPLVLLSACASAGHDVQSAAADSPPIGATPYGMFLAGEAALNDGKSREAAQYFEQARLQPDVDPLVSEKAFTAALLSGDIDKAAAIAPTGPDAPEAAKRMGKLVVGVAALADGKGKPAQALLAPEANAFPHKSAAALLAPWAAAQAGDVEASLVQPQVKGDPLVDYFGQLGQALLFERAKRYDEAETDFKAVTAGSRASEMAVLAYGGFLERRGRKLDAVALYETALGQDRSSVALNAAKLRAATGKSAPAAPSIREGAAQALLAPTATMIAGKQTQIALGYLRLILRLDPQRDDAWLMVGDIMQAAGDTDAARAAYNHPKPTSAEYGAGQAKLAWTYQQADDHQTALKLARAAAASGDADARLTLADLLRSNDQFAESADLLTGLINQAKTPDWRLYYARGVAYERLNRWPEAEADLQAALKAKPDEPELLNYLGYSWIDRGVHLKDAMGMVEKAVAANPRSGAMVDSLGWAYYRQGDYKKAVDKLEQAVELDAGDPEINNHLGDAYWKVGRKDEALFQWRRVLTLKPDDKIKANAETKLASGLGPDGVAPKLAGQ</sequence>
<dbReference type="SMART" id="SM00028">
    <property type="entry name" value="TPR"/>
    <property type="match status" value="5"/>
</dbReference>
<gene>
    <name evidence="3" type="ORF">DJ021_16945</name>
</gene>
<feature type="signal peptide" evidence="2">
    <location>
        <begin position="1"/>
        <end position="21"/>
    </location>
</feature>
<proteinExistence type="predicted"/>
<evidence type="ECO:0000256" key="2">
    <source>
        <dbReference type="SAM" id="SignalP"/>
    </source>
</evidence>
<feature type="repeat" description="TPR" evidence="1">
    <location>
        <begin position="404"/>
        <end position="437"/>
    </location>
</feature>
<dbReference type="PANTHER" id="PTHR12558:SF13">
    <property type="entry name" value="CELL DIVISION CYCLE PROTEIN 27 HOMOLOG"/>
    <property type="match status" value="1"/>
</dbReference>
<evidence type="ECO:0000313" key="3">
    <source>
        <dbReference type="EMBL" id="RAK61369.1"/>
    </source>
</evidence>
<evidence type="ECO:0000313" key="4">
    <source>
        <dbReference type="Proteomes" id="UP000249842"/>
    </source>
</evidence>
<dbReference type="EMBL" id="QFYP01000001">
    <property type="protein sequence ID" value="RAK61369.1"/>
    <property type="molecule type" value="Genomic_DNA"/>
</dbReference>
<comment type="caution">
    <text evidence="3">The sequence shown here is derived from an EMBL/GenBank/DDBJ whole genome shotgun (WGS) entry which is preliminary data.</text>
</comment>
<keyword evidence="4" id="KW-1185">Reference proteome</keyword>
<dbReference type="AlphaFoldDB" id="A0A328B396"/>
<organism evidence="3 4">
    <name type="scientific">Phenylobacterium hankyongense</name>
    <dbReference type="NCBI Taxonomy" id="1813876"/>
    <lineage>
        <taxon>Bacteria</taxon>
        <taxon>Pseudomonadati</taxon>
        <taxon>Pseudomonadota</taxon>
        <taxon>Alphaproteobacteria</taxon>
        <taxon>Caulobacterales</taxon>
        <taxon>Caulobacteraceae</taxon>
        <taxon>Phenylobacterium</taxon>
    </lineage>
</organism>
<feature type="repeat" description="TPR" evidence="1">
    <location>
        <begin position="507"/>
        <end position="540"/>
    </location>
</feature>
<protein>
    <recommendedName>
        <fullName evidence="5">Tetratricopeptide repeat protein</fullName>
    </recommendedName>
</protein>
<dbReference type="OrthoDB" id="9766710at2"/>
<dbReference type="InterPro" id="IPR019734">
    <property type="entry name" value="TPR_rpt"/>
</dbReference>
<feature type="repeat" description="TPR" evidence="1">
    <location>
        <begin position="473"/>
        <end position="506"/>
    </location>
</feature>
<dbReference type="RefSeq" id="WP_111458661.1">
    <property type="nucleotide sequence ID" value="NZ_QFYP01000001.1"/>
</dbReference>
<dbReference type="Pfam" id="PF13432">
    <property type="entry name" value="TPR_16"/>
    <property type="match status" value="2"/>
</dbReference>
<keyword evidence="2" id="KW-0732">Signal</keyword>
<evidence type="ECO:0008006" key="5">
    <source>
        <dbReference type="Google" id="ProtNLM"/>
    </source>
</evidence>
<feature type="chain" id="PRO_5016319237" description="Tetratricopeptide repeat protein" evidence="2">
    <location>
        <begin position="22"/>
        <end position="566"/>
    </location>
</feature>
<name>A0A328B396_9CAUL</name>
<dbReference type="InterPro" id="IPR011990">
    <property type="entry name" value="TPR-like_helical_dom_sf"/>
</dbReference>
<evidence type="ECO:0000256" key="1">
    <source>
        <dbReference type="PROSITE-ProRule" id="PRU00339"/>
    </source>
</evidence>
<dbReference type="PROSITE" id="PS50005">
    <property type="entry name" value="TPR"/>
    <property type="match status" value="3"/>
</dbReference>
<keyword evidence="1" id="KW-0802">TPR repeat</keyword>
<dbReference type="SUPFAM" id="SSF48452">
    <property type="entry name" value="TPR-like"/>
    <property type="match status" value="3"/>
</dbReference>
<dbReference type="Proteomes" id="UP000249842">
    <property type="component" value="Unassembled WGS sequence"/>
</dbReference>
<dbReference type="Pfam" id="PF13414">
    <property type="entry name" value="TPR_11"/>
    <property type="match status" value="1"/>
</dbReference>